<evidence type="ECO:0008006" key="4">
    <source>
        <dbReference type="Google" id="ProtNLM"/>
    </source>
</evidence>
<evidence type="ECO:0000313" key="3">
    <source>
        <dbReference type="Proteomes" id="UP000272888"/>
    </source>
</evidence>
<accession>A0A3A8Q6M7</accession>
<comment type="caution">
    <text evidence="2">The sequence shown here is derived from an EMBL/GenBank/DDBJ whole genome shotgun (WGS) entry which is preliminary data.</text>
</comment>
<protein>
    <recommendedName>
        <fullName evidence="4">Tetratricopeptide repeat protein</fullName>
    </recommendedName>
</protein>
<dbReference type="Proteomes" id="UP000272888">
    <property type="component" value="Unassembled WGS sequence"/>
</dbReference>
<gene>
    <name evidence="2" type="ORF">D7V93_08305</name>
</gene>
<dbReference type="Gene3D" id="1.25.40.10">
    <property type="entry name" value="Tetratricopeptide repeat domain"/>
    <property type="match status" value="1"/>
</dbReference>
<keyword evidence="3" id="KW-1185">Reference proteome</keyword>
<dbReference type="InterPro" id="IPR011990">
    <property type="entry name" value="TPR-like_helical_dom_sf"/>
</dbReference>
<reference evidence="3" key="1">
    <citation type="submission" date="2018-09" db="EMBL/GenBank/DDBJ databases">
        <authorList>
            <person name="Livingstone P.G."/>
            <person name="Whitworth D.E."/>
        </authorList>
    </citation>
    <scope>NUCLEOTIDE SEQUENCE [LARGE SCALE GENOMIC DNA]</scope>
    <source>
        <strain evidence="3">CA051B</strain>
    </source>
</reference>
<evidence type="ECO:0000313" key="2">
    <source>
        <dbReference type="EMBL" id="RKH63768.1"/>
    </source>
</evidence>
<dbReference type="SUPFAM" id="SSF48452">
    <property type="entry name" value="TPR-like"/>
    <property type="match status" value="1"/>
</dbReference>
<evidence type="ECO:0000256" key="1">
    <source>
        <dbReference type="SAM" id="MobiDB-lite"/>
    </source>
</evidence>
<feature type="compositionally biased region" description="Basic and acidic residues" evidence="1">
    <location>
        <begin position="219"/>
        <end position="230"/>
    </location>
</feature>
<sequence length="471" mass="50387">MQWFTVARELRLLHVTTSPSLRLAALEHIAAAEHHGDNHAPFFVLETPQTEDDDGWTGRSEEVRADWEELRTLLAMDNPGIVLSGMGAALRGQVALARFGVDVSEALRRLKQPLEGLVLVLAPVWVRESRQWAQDIQLLLARPELARVRWIVVEADGPHLAPLVQSLGTQADSVDVRVNDTAVAKNMTQILAAMATVPTVATGFQAVGAAGPRVAPPPRHNDRQPVDRSAQKGPLPPDPSPAPMGDAASSRGNIGGGSGKEPLSMGVPTALMDKDFQKALRLKVFGAAHALREGRTTDAVREQTEARDLCVAAGLIREACTLDVALGGYVMQAGQPQRALQLFREAGTHATNHGLPDVAVQAQLAQGATLLTLQRTDDAAIAYAEAGRLGLEGASPVLAIEGFRMAGQLLAANGRLQEATFAWRRALETAEKASPEEKRSSTAPEAARQLAALCRKHGLKAQAESLERRTG</sequence>
<feature type="region of interest" description="Disordered" evidence="1">
    <location>
        <begin position="210"/>
        <end position="262"/>
    </location>
</feature>
<organism evidence="2 3">
    <name type="scientific">Corallococcus llansteffanensis</name>
    <dbReference type="NCBI Taxonomy" id="2316731"/>
    <lineage>
        <taxon>Bacteria</taxon>
        <taxon>Pseudomonadati</taxon>
        <taxon>Myxococcota</taxon>
        <taxon>Myxococcia</taxon>
        <taxon>Myxococcales</taxon>
        <taxon>Cystobacterineae</taxon>
        <taxon>Myxococcaceae</taxon>
        <taxon>Corallococcus</taxon>
    </lineage>
</organism>
<dbReference type="AlphaFoldDB" id="A0A3A8Q6M7"/>
<name>A0A3A8Q6M7_9BACT</name>
<dbReference type="EMBL" id="RAWB01000059">
    <property type="protein sequence ID" value="RKH63768.1"/>
    <property type="molecule type" value="Genomic_DNA"/>
</dbReference>
<proteinExistence type="predicted"/>